<gene>
    <name evidence="1" type="ORF">LACBIDRAFT_307875</name>
</gene>
<keyword evidence="2" id="KW-1185">Reference proteome</keyword>
<dbReference type="InParanoid" id="B0DQW7"/>
<reference evidence="1 2" key="1">
    <citation type="journal article" date="2008" name="Nature">
        <title>The genome of Laccaria bicolor provides insights into mycorrhizal symbiosis.</title>
        <authorList>
            <person name="Martin F."/>
            <person name="Aerts A."/>
            <person name="Ahren D."/>
            <person name="Brun A."/>
            <person name="Danchin E.G.J."/>
            <person name="Duchaussoy F."/>
            <person name="Gibon J."/>
            <person name="Kohler A."/>
            <person name="Lindquist E."/>
            <person name="Pereda V."/>
            <person name="Salamov A."/>
            <person name="Shapiro H.J."/>
            <person name="Wuyts J."/>
            <person name="Blaudez D."/>
            <person name="Buee M."/>
            <person name="Brokstein P."/>
            <person name="Canbaeck B."/>
            <person name="Cohen D."/>
            <person name="Courty P.E."/>
            <person name="Coutinho P.M."/>
            <person name="Delaruelle C."/>
            <person name="Detter J.C."/>
            <person name="Deveau A."/>
            <person name="DiFazio S."/>
            <person name="Duplessis S."/>
            <person name="Fraissinet-Tachet L."/>
            <person name="Lucic E."/>
            <person name="Frey-Klett P."/>
            <person name="Fourrey C."/>
            <person name="Feussner I."/>
            <person name="Gay G."/>
            <person name="Grimwood J."/>
            <person name="Hoegger P.J."/>
            <person name="Jain P."/>
            <person name="Kilaru S."/>
            <person name="Labbe J."/>
            <person name="Lin Y.C."/>
            <person name="Legue V."/>
            <person name="Le Tacon F."/>
            <person name="Marmeisse R."/>
            <person name="Melayah D."/>
            <person name="Montanini B."/>
            <person name="Muratet M."/>
            <person name="Nehls U."/>
            <person name="Niculita-Hirzel H."/>
            <person name="Oudot-Le Secq M.P."/>
            <person name="Peter M."/>
            <person name="Quesneville H."/>
            <person name="Rajashekar B."/>
            <person name="Reich M."/>
            <person name="Rouhier N."/>
            <person name="Schmutz J."/>
            <person name="Yin T."/>
            <person name="Chalot M."/>
            <person name="Henrissat B."/>
            <person name="Kuees U."/>
            <person name="Lucas S."/>
            <person name="Van de Peer Y."/>
            <person name="Podila G.K."/>
            <person name="Polle A."/>
            <person name="Pukkila P.J."/>
            <person name="Richardson P.M."/>
            <person name="Rouze P."/>
            <person name="Sanders I.R."/>
            <person name="Stajich J.E."/>
            <person name="Tunlid A."/>
            <person name="Tuskan G."/>
            <person name="Grigoriev I.V."/>
        </authorList>
    </citation>
    <scope>NUCLEOTIDE SEQUENCE [LARGE SCALE GENOMIC DNA]</scope>
    <source>
        <strain evidence="2">S238N-H82 / ATCC MYA-4686</strain>
    </source>
</reference>
<dbReference type="EMBL" id="DS547127">
    <property type="protein sequence ID" value="EDR02959.1"/>
    <property type="molecule type" value="Genomic_DNA"/>
</dbReference>
<dbReference type="HOGENOM" id="CLU_2979506_0_0_1"/>
<sequence length="58" mass="6488">MFSNIRVCCSFPVKAVYESCRLPNILKHSRHRHLPQATSSTSPSSIYNVLLSHVVAFG</sequence>
<dbReference type="GeneID" id="6081998"/>
<dbReference type="AlphaFoldDB" id="B0DQW7"/>
<evidence type="ECO:0000313" key="2">
    <source>
        <dbReference type="Proteomes" id="UP000001194"/>
    </source>
</evidence>
<dbReference type="Proteomes" id="UP000001194">
    <property type="component" value="Unassembled WGS sequence"/>
</dbReference>
<dbReference type="KEGG" id="lbc:LACBIDRAFT_307875"/>
<accession>B0DQW7</accession>
<proteinExistence type="predicted"/>
<protein>
    <submittedName>
        <fullName evidence="1">Predicted protein</fullName>
    </submittedName>
</protein>
<dbReference type="RefSeq" id="XP_001886382.1">
    <property type="nucleotide sequence ID" value="XM_001886347.1"/>
</dbReference>
<organism evidence="2">
    <name type="scientific">Laccaria bicolor (strain S238N-H82 / ATCC MYA-4686)</name>
    <name type="common">Bicoloured deceiver</name>
    <name type="synonym">Laccaria laccata var. bicolor</name>
    <dbReference type="NCBI Taxonomy" id="486041"/>
    <lineage>
        <taxon>Eukaryota</taxon>
        <taxon>Fungi</taxon>
        <taxon>Dikarya</taxon>
        <taxon>Basidiomycota</taxon>
        <taxon>Agaricomycotina</taxon>
        <taxon>Agaricomycetes</taxon>
        <taxon>Agaricomycetidae</taxon>
        <taxon>Agaricales</taxon>
        <taxon>Agaricineae</taxon>
        <taxon>Hydnangiaceae</taxon>
        <taxon>Laccaria</taxon>
    </lineage>
</organism>
<evidence type="ECO:0000313" key="1">
    <source>
        <dbReference type="EMBL" id="EDR02959.1"/>
    </source>
</evidence>
<name>B0DQW7_LACBS</name>